<dbReference type="GO" id="GO:0003677">
    <property type="term" value="F:DNA binding"/>
    <property type="evidence" value="ECO:0007669"/>
    <property type="project" value="UniProtKB-KW"/>
</dbReference>
<dbReference type="GO" id="GO:0048235">
    <property type="term" value="P:pollen sperm cell differentiation"/>
    <property type="evidence" value="ECO:0007669"/>
    <property type="project" value="UniProtKB-ARBA"/>
</dbReference>
<evidence type="ECO:0008006" key="13">
    <source>
        <dbReference type="Google" id="ProtNLM"/>
    </source>
</evidence>
<feature type="domain" description="Myb-like" evidence="9">
    <location>
        <begin position="78"/>
        <end position="128"/>
    </location>
</feature>
<evidence type="ECO:0000313" key="11">
    <source>
        <dbReference type="EMBL" id="CAL0316456.1"/>
    </source>
</evidence>
<feature type="domain" description="Myb-like" evidence="9">
    <location>
        <begin position="30"/>
        <end position="77"/>
    </location>
</feature>
<dbReference type="PANTHER" id="PTHR47995">
    <property type="entry name" value="TRANSCRIPTION FACTOR MYB33-RELATED"/>
    <property type="match status" value="1"/>
</dbReference>
<keyword evidence="6" id="KW-0804">Transcription</keyword>
<comment type="subcellular location">
    <subcellularLocation>
        <location evidence="1">Nucleus</location>
    </subcellularLocation>
</comment>
<dbReference type="CDD" id="cd00167">
    <property type="entry name" value="SANT"/>
    <property type="match status" value="2"/>
</dbReference>
<feature type="compositionally biased region" description="Polar residues" evidence="8">
    <location>
        <begin position="209"/>
        <end position="224"/>
    </location>
</feature>
<evidence type="ECO:0000256" key="5">
    <source>
        <dbReference type="ARBA" id="ARBA00023159"/>
    </source>
</evidence>
<dbReference type="GO" id="GO:0005634">
    <property type="term" value="C:nucleus"/>
    <property type="evidence" value="ECO:0007669"/>
    <property type="project" value="UniProtKB-SubCell"/>
</dbReference>
<feature type="compositionally biased region" description="Basic residues" evidence="8">
    <location>
        <begin position="1"/>
        <end position="15"/>
    </location>
</feature>
<comment type="caution">
    <text evidence="11">The sequence shown here is derived from an EMBL/GenBank/DDBJ whole genome shotgun (WGS) entry which is preliminary data.</text>
</comment>
<evidence type="ECO:0000256" key="1">
    <source>
        <dbReference type="ARBA" id="ARBA00004123"/>
    </source>
</evidence>
<keyword evidence="4" id="KW-0238">DNA-binding</keyword>
<keyword evidence="12" id="KW-1185">Reference proteome</keyword>
<gene>
    <name evidence="11" type="ORF">LLUT_LOCUS17516</name>
</gene>
<dbReference type="InterPro" id="IPR001005">
    <property type="entry name" value="SANT/Myb"/>
</dbReference>
<dbReference type="GO" id="GO:0040008">
    <property type="term" value="P:regulation of growth"/>
    <property type="evidence" value="ECO:0007669"/>
    <property type="project" value="UniProtKB-ARBA"/>
</dbReference>
<feature type="domain" description="HTH myb-type" evidence="10">
    <location>
        <begin position="30"/>
        <end position="77"/>
    </location>
</feature>
<feature type="domain" description="HTH myb-type" evidence="10">
    <location>
        <begin position="78"/>
        <end position="132"/>
    </location>
</feature>
<dbReference type="SMART" id="SM00717">
    <property type="entry name" value="SANT"/>
    <property type="match status" value="2"/>
</dbReference>
<dbReference type="Proteomes" id="UP001497480">
    <property type="component" value="Unassembled WGS sequence"/>
</dbReference>
<dbReference type="InterPro" id="IPR009057">
    <property type="entry name" value="Homeodomain-like_sf"/>
</dbReference>
<evidence type="ECO:0000259" key="9">
    <source>
        <dbReference type="PROSITE" id="PS50090"/>
    </source>
</evidence>
<dbReference type="FunFam" id="1.10.10.60:FF:000001">
    <property type="entry name" value="MYB-related transcription factor"/>
    <property type="match status" value="1"/>
</dbReference>
<dbReference type="PROSITE" id="PS50090">
    <property type="entry name" value="MYB_LIKE"/>
    <property type="match status" value="2"/>
</dbReference>
<reference evidence="11 12" key="1">
    <citation type="submission" date="2024-03" db="EMBL/GenBank/DDBJ databases">
        <authorList>
            <person name="Martinez-Hernandez J."/>
        </authorList>
    </citation>
    <scope>NUCLEOTIDE SEQUENCE [LARGE SCALE GENOMIC DNA]</scope>
</reference>
<dbReference type="GO" id="GO:0045893">
    <property type="term" value="P:positive regulation of DNA-templated transcription"/>
    <property type="evidence" value="ECO:0007669"/>
    <property type="project" value="UniProtKB-ARBA"/>
</dbReference>
<dbReference type="PANTHER" id="PTHR47995:SF18">
    <property type="entry name" value="TRANSCRIPTION FACTOR MYB65"/>
    <property type="match status" value="1"/>
</dbReference>
<dbReference type="InterPro" id="IPR017930">
    <property type="entry name" value="Myb_dom"/>
</dbReference>
<dbReference type="AlphaFoldDB" id="A0AAV1X5I2"/>
<keyword evidence="5" id="KW-0010">Activator</keyword>
<dbReference type="SUPFAM" id="SSF46689">
    <property type="entry name" value="Homeodomain-like"/>
    <property type="match status" value="1"/>
</dbReference>
<accession>A0AAV1X5I2</accession>
<dbReference type="Gene3D" id="1.10.10.60">
    <property type="entry name" value="Homeodomain-like"/>
    <property type="match status" value="2"/>
</dbReference>
<evidence type="ECO:0000313" key="12">
    <source>
        <dbReference type="Proteomes" id="UP001497480"/>
    </source>
</evidence>
<evidence type="ECO:0000259" key="10">
    <source>
        <dbReference type="PROSITE" id="PS51294"/>
    </source>
</evidence>
<keyword evidence="2" id="KW-0677">Repeat</keyword>
<feature type="region of interest" description="Disordered" evidence="8">
    <location>
        <begin position="1"/>
        <end position="22"/>
    </location>
</feature>
<keyword evidence="7" id="KW-0539">Nucleus</keyword>
<dbReference type="FunFam" id="1.10.10.60:FF:000119">
    <property type="entry name" value="Transcription factor GAMYB"/>
    <property type="match status" value="1"/>
</dbReference>
<dbReference type="Pfam" id="PF00249">
    <property type="entry name" value="Myb_DNA-binding"/>
    <property type="match status" value="2"/>
</dbReference>
<evidence type="ECO:0000256" key="4">
    <source>
        <dbReference type="ARBA" id="ARBA00023125"/>
    </source>
</evidence>
<name>A0AAV1X5I2_LUPLU</name>
<evidence type="ECO:0000256" key="7">
    <source>
        <dbReference type="ARBA" id="ARBA00023242"/>
    </source>
</evidence>
<proteinExistence type="predicted"/>
<protein>
    <recommendedName>
        <fullName evidence="13">Transcription factor GAMYB</fullName>
    </recommendedName>
</protein>
<evidence type="ECO:0000256" key="2">
    <source>
        <dbReference type="ARBA" id="ARBA00022737"/>
    </source>
</evidence>
<evidence type="ECO:0000256" key="6">
    <source>
        <dbReference type="ARBA" id="ARBA00023163"/>
    </source>
</evidence>
<keyword evidence="3" id="KW-0805">Transcription regulation</keyword>
<evidence type="ECO:0000256" key="8">
    <source>
        <dbReference type="SAM" id="MobiDB-lite"/>
    </source>
</evidence>
<sequence length="483" mass="54377">MSSRGASRKTSKGRRSSASVQETSEVLLMKGPWTVAEDEILTEYVRKHGEGNWNAVQKHSGLVRCGKSCRLRWANHLRPDLRKGAFTLEEEDRIIELHARMGNKWARMAAELPGRTDNEIKNYWNTRSKRMQRAGLPLYPKEIYLRAFNNNQENLDVGTLKNESGQDDDASQTDNFDIPDLDFKNYKIHQDLSYAPAIFDIPESNMFKQPSDSSHSYNAMSPTNPRKRLREPDVLYNNSFDGYISNTVPLFDQYGNYPSEKVSDHPRFSSPCNLILDTGQFHGYDFPGSHAALNGNTSSSAPITGVMKLELPSLQYFEDQQGSWGMPASPLPLLESVDTLIQSPLTDPALSDPVSPRSSGLLEAVIWQSKNLKGSNNNSFEQTPGNCVSNEAIDSSTLNPPMTECDEQWVLNYPFDHDIKHISVPQFPPAYCSWNDTKLSKVDLTRPDALFDVAWYGNTTEYSKDQNVPINALDDFLGDDFQG</sequence>
<dbReference type="GO" id="GO:0009653">
    <property type="term" value="P:anatomical structure morphogenesis"/>
    <property type="evidence" value="ECO:0007669"/>
    <property type="project" value="UniProtKB-ARBA"/>
</dbReference>
<dbReference type="EMBL" id="CAXHTB010000012">
    <property type="protein sequence ID" value="CAL0316456.1"/>
    <property type="molecule type" value="Genomic_DNA"/>
</dbReference>
<evidence type="ECO:0000256" key="3">
    <source>
        <dbReference type="ARBA" id="ARBA00023015"/>
    </source>
</evidence>
<feature type="region of interest" description="Disordered" evidence="8">
    <location>
        <begin position="209"/>
        <end position="229"/>
    </location>
</feature>
<organism evidence="11 12">
    <name type="scientific">Lupinus luteus</name>
    <name type="common">European yellow lupine</name>
    <dbReference type="NCBI Taxonomy" id="3873"/>
    <lineage>
        <taxon>Eukaryota</taxon>
        <taxon>Viridiplantae</taxon>
        <taxon>Streptophyta</taxon>
        <taxon>Embryophyta</taxon>
        <taxon>Tracheophyta</taxon>
        <taxon>Spermatophyta</taxon>
        <taxon>Magnoliopsida</taxon>
        <taxon>eudicotyledons</taxon>
        <taxon>Gunneridae</taxon>
        <taxon>Pentapetalae</taxon>
        <taxon>rosids</taxon>
        <taxon>fabids</taxon>
        <taxon>Fabales</taxon>
        <taxon>Fabaceae</taxon>
        <taxon>Papilionoideae</taxon>
        <taxon>50 kb inversion clade</taxon>
        <taxon>genistoids sensu lato</taxon>
        <taxon>core genistoids</taxon>
        <taxon>Genisteae</taxon>
        <taxon>Lupinus</taxon>
    </lineage>
</organism>
<dbReference type="PROSITE" id="PS51294">
    <property type="entry name" value="HTH_MYB"/>
    <property type="match status" value="2"/>
</dbReference>